<organism evidence="6">
    <name type="scientific">Anaerostipes caccae</name>
    <dbReference type="NCBI Taxonomy" id="105841"/>
    <lineage>
        <taxon>Bacteria</taxon>
        <taxon>Bacillati</taxon>
        <taxon>Bacillota</taxon>
        <taxon>Clostridia</taxon>
        <taxon>Lachnospirales</taxon>
        <taxon>Lachnospiraceae</taxon>
        <taxon>Anaerostipes</taxon>
    </lineage>
</organism>
<accession>A0A6N2TKD3</accession>
<dbReference type="GO" id="GO:0008168">
    <property type="term" value="F:methyltransferase activity"/>
    <property type="evidence" value="ECO:0007669"/>
    <property type="project" value="UniProtKB-UniRule"/>
</dbReference>
<keyword evidence="3 5" id="KW-0808">Transferase</keyword>
<dbReference type="PIRSF" id="PIRSF026782">
    <property type="entry name" value="CbiD"/>
    <property type="match status" value="1"/>
</dbReference>
<keyword evidence="1 5" id="KW-0169">Cobalamin biosynthesis</keyword>
<dbReference type="HAMAP" id="MF_00787">
    <property type="entry name" value="CbiD"/>
    <property type="match status" value="1"/>
</dbReference>
<evidence type="ECO:0000313" key="6">
    <source>
        <dbReference type="EMBL" id="VYT03946.1"/>
    </source>
</evidence>
<evidence type="ECO:0000256" key="1">
    <source>
        <dbReference type="ARBA" id="ARBA00022573"/>
    </source>
</evidence>
<evidence type="ECO:0000256" key="2">
    <source>
        <dbReference type="ARBA" id="ARBA00022603"/>
    </source>
</evidence>
<dbReference type="EC" id="2.1.1.195" evidence="5"/>
<evidence type="ECO:0000256" key="4">
    <source>
        <dbReference type="ARBA" id="ARBA00022691"/>
    </source>
</evidence>
<sequence>MGRGLEEHKVIKQNKELRCGFTTGSCAAAAAKGAAAALLFGKQEAKISLMTPAGIRLFLPLEDFRVSDNSVSCCVTKDAGDDPDVTDGIHIYAEVKKNPSPGILIEGGEGIGQITRKGLFLPVGEAAINPVPRKMITDAVQEVLDCSDYEGGLSVTVRTPEGEETAKKTFNPRLGIEGGISILGTTGIVEPMSEAAIVKSIETEMRILLAEGNGYLLVTPGNYGADYVKTHCGISGDNILKCSNFVGDTIDMAVNLKARGLLFVSHIGKFIKLAGGIMNTHSREADCRAELMAAAAVRSGAGLKTVREILQTKTTEEGISLLKSEGILERTMEDLLEKIGENLSRRAYDRLLTGALVFSGGHGFLGQTKHTDLLWQKLKETE</sequence>
<dbReference type="InterPro" id="IPR002748">
    <property type="entry name" value="CbiD"/>
</dbReference>
<dbReference type="PANTHER" id="PTHR35863">
    <property type="entry name" value="COBALT-PRECORRIN-5B C(1)-METHYLTRANSFERASE"/>
    <property type="match status" value="1"/>
</dbReference>
<dbReference type="PANTHER" id="PTHR35863:SF1">
    <property type="entry name" value="COBALT-PRECORRIN-5B C(1)-METHYLTRANSFERASE"/>
    <property type="match status" value="1"/>
</dbReference>
<dbReference type="AlphaFoldDB" id="A0A6N2TKD3"/>
<dbReference type="GO" id="GO:0032259">
    <property type="term" value="P:methylation"/>
    <property type="evidence" value="ECO:0007669"/>
    <property type="project" value="UniProtKB-KW"/>
</dbReference>
<reference evidence="6" key="1">
    <citation type="submission" date="2019-11" db="EMBL/GenBank/DDBJ databases">
        <authorList>
            <person name="Feng L."/>
        </authorList>
    </citation>
    <scope>NUCLEOTIDE SEQUENCE</scope>
    <source>
        <strain evidence="6">AcaccaeLFYP115</strain>
    </source>
</reference>
<dbReference type="InterPro" id="IPR036074">
    <property type="entry name" value="CbiD_sf"/>
</dbReference>
<dbReference type="GO" id="GO:0019251">
    <property type="term" value="P:anaerobic cobalamin biosynthetic process"/>
    <property type="evidence" value="ECO:0007669"/>
    <property type="project" value="UniProtKB-UniRule"/>
</dbReference>
<dbReference type="Gene3D" id="3.30.2110.10">
    <property type="entry name" value="CbiD-like"/>
    <property type="match status" value="1"/>
</dbReference>
<dbReference type="RefSeq" id="WP_006567060.1">
    <property type="nucleotide sequence ID" value="NZ_BAABZP010000002.1"/>
</dbReference>
<evidence type="ECO:0000256" key="3">
    <source>
        <dbReference type="ARBA" id="ARBA00022679"/>
    </source>
</evidence>
<comment type="similarity">
    <text evidence="5">Belongs to the CbiD family.</text>
</comment>
<comment type="function">
    <text evidence="5">Catalyzes the methylation of C-1 in cobalt-precorrin-5B to form cobalt-precorrin-6A.</text>
</comment>
<gene>
    <name evidence="5" type="primary">cbiD</name>
    <name evidence="6" type="ORF">ACLFYP115_01406</name>
</gene>
<dbReference type="EMBL" id="CACRSQ010000003">
    <property type="protein sequence ID" value="VYT03946.1"/>
    <property type="molecule type" value="Genomic_DNA"/>
</dbReference>
<proteinExistence type="inferred from homology"/>
<keyword evidence="4 5" id="KW-0949">S-adenosyl-L-methionine</keyword>
<name>A0A6N2TKD3_9FIRM</name>
<protein>
    <recommendedName>
        <fullName evidence="5">Cobalt-precorrin-5B C(1)-methyltransferase</fullName>
        <ecNumber evidence="5">2.1.1.195</ecNumber>
    </recommendedName>
    <alternativeName>
        <fullName evidence="5">Cobalt-precorrin-6A synthase</fullName>
    </alternativeName>
</protein>
<dbReference type="UniPathway" id="UPA00148">
    <property type="reaction ID" value="UER00227"/>
</dbReference>
<keyword evidence="2 5" id="KW-0489">Methyltransferase</keyword>
<dbReference type="Pfam" id="PF01888">
    <property type="entry name" value="CbiD"/>
    <property type="match status" value="1"/>
</dbReference>
<evidence type="ECO:0000256" key="5">
    <source>
        <dbReference type="HAMAP-Rule" id="MF_00787"/>
    </source>
</evidence>
<dbReference type="NCBIfam" id="TIGR00312">
    <property type="entry name" value="cbiD"/>
    <property type="match status" value="1"/>
</dbReference>
<dbReference type="SUPFAM" id="SSF111342">
    <property type="entry name" value="CbiD-like"/>
    <property type="match status" value="1"/>
</dbReference>
<comment type="pathway">
    <text evidence="5">Cofactor biosynthesis; adenosylcobalamin biosynthesis; cob(II)yrinate a,c-diamide from sirohydrochlorin (anaerobic route): step 6/10.</text>
</comment>
<comment type="catalytic activity">
    <reaction evidence="5">
        <text>Co-precorrin-5B + S-adenosyl-L-methionine = Co-precorrin-6A + S-adenosyl-L-homocysteine</text>
        <dbReference type="Rhea" id="RHEA:26285"/>
        <dbReference type="ChEBI" id="CHEBI:57856"/>
        <dbReference type="ChEBI" id="CHEBI:59789"/>
        <dbReference type="ChEBI" id="CHEBI:60063"/>
        <dbReference type="ChEBI" id="CHEBI:60064"/>
        <dbReference type="EC" id="2.1.1.195"/>
    </reaction>
</comment>